<evidence type="ECO:0000256" key="15">
    <source>
        <dbReference type="ARBA" id="ARBA00032605"/>
    </source>
</evidence>
<comment type="similarity">
    <text evidence="4 19">Belongs to the CobS family.</text>
</comment>
<comment type="catalytic activity">
    <reaction evidence="18 19">
        <text>alpha-ribazole 5'-phosphate + adenosylcob(III)inamide-GDP = adenosylcob(III)alamin 5'-phosphate + GMP + H(+)</text>
        <dbReference type="Rhea" id="RHEA:23560"/>
        <dbReference type="ChEBI" id="CHEBI:15378"/>
        <dbReference type="ChEBI" id="CHEBI:57918"/>
        <dbReference type="ChEBI" id="CHEBI:58115"/>
        <dbReference type="ChEBI" id="CHEBI:60487"/>
        <dbReference type="ChEBI" id="CHEBI:60493"/>
        <dbReference type="EC" id="2.7.8.26"/>
    </reaction>
</comment>
<keyword evidence="12 19" id="KW-1133">Transmembrane helix</keyword>
<dbReference type="NCBIfam" id="TIGR00317">
    <property type="entry name" value="cobS"/>
    <property type="match status" value="1"/>
</dbReference>
<accession>A0A0H5BQ47</accession>
<feature type="transmembrane region" description="Helical" evidence="19">
    <location>
        <begin position="122"/>
        <end position="142"/>
    </location>
</feature>
<evidence type="ECO:0000313" key="21">
    <source>
        <dbReference type="EMBL" id="CUU42426.1"/>
    </source>
</evidence>
<evidence type="ECO:0000256" key="1">
    <source>
        <dbReference type="ARBA" id="ARBA00001946"/>
    </source>
</evidence>
<dbReference type="GO" id="GO:0009236">
    <property type="term" value="P:cobalamin biosynthetic process"/>
    <property type="evidence" value="ECO:0007669"/>
    <property type="project" value="UniProtKB-UniRule"/>
</dbReference>
<dbReference type="KEGG" id="bvr:BVIR_1993"/>
<dbReference type="STRING" id="1079.BVIR_1993"/>
<feature type="transmembrane region" description="Helical" evidence="19">
    <location>
        <begin position="195"/>
        <end position="223"/>
    </location>
</feature>
<evidence type="ECO:0000256" key="5">
    <source>
        <dbReference type="ARBA" id="ARBA00013200"/>
    </source>
</evidence>
<reference evidence="20" key="1">
    <citation type="journal article" date="2015" name="Genome Announc.">
        <title>Complete Genome Sequence of the Bacteriochlorophyll b-Producing Photosynthetic Bacterium Blastochloris viridis.</title>
        <authorList>
            <person name="Tsukatani Y."/>
            <person name="Hirose Y."/>
            <person name="Harada J."/>
            <person name="Misawa N."/>
            <person name="Mori K."/>
            <person name="Inoue K."/>
            <person name="Tamiaki H."/>
        </authorList>
    </citation>
    <scope>NUCLEOTIDE SEQUENCE [LARGE SCALE GENOMIC DNA]</scope>
    <source>
        <strain evidence="20">DSM 133</strain>
    </source>
</reference>
<dbReference type="PANTHER" id="PTHR34148:SF1">
    <property type="entry name" value="ADENOSYLCOBINAMIDE-GDP RIBAZOLETRANSFERASE"/>
    <property type="match status" value="1"/>
</dbReference>
<evidence type="ECO:0000256" key="16">
    <source>
        <dbReference type="ARBA" id="ARBA00032853"/>
    </source>
</evidence>
<sequence length="261" mass="27069">MLRESGSFPSPGLIARERRAVLAAVIYFTRIPLPRLPALAAEDWQRATTYWPLIGLGVGIVTAAVYVLASLGLPAPVCAGLALAAGVILTGAQHEDGFIDVCDGLGAATKERMLEIMRDSRIGAFGAIGIVLMLGLKWQALAAMPFEVVPFALVAGHAFSRTLGAAVMAVLSYARTDESRAKPMVSDLGGDRLGLVIALGIVPLVLLPGAAILPAAMAGAAMWTACVASFRSRLDGYTGDCLGATQQLCELAILLSVLAAV</sequence>
<dbReference type="AlphaFoldDB" id="A0A0H5BQ47"/>
<evidence type="ECO:0000256" key="7">
    <source>
        <dbReference type="ARBA" id="ARBA00022475"/>
    </source>
</evidence>
<comment type="cofactor">
    <cofactor evidence="1 19">
        <name>Mg(2+)</name>
        <dbReference type="ChEBI" id="CHEBI:18420"/>
    </cofactor>
</comment>
<reference evidence="22" key="3">
    <citation type="journal article" date="2016" name="Genome Announc.">
        <title>Revised genome sequence of the purple photosynthetic bacterium Blastochloris viridis.</title>
        <authorList>
            <person name="Liu L.N."/>
            <person name="Faulkner M."/>
            <person name="Liu X."/>
            <person name="Huang F."/>
            <person name="Darby A.C."/>
            <person name="Hall N."/>
        </authorList>
    </citation>
    <scope>NUCLEOTIDE SEQUENCE [LARGE SCALE GENOMIC DNA]</scope>
    <source>
        <strain evidence="22">ATCC 19567 / DSM 133 / F</strain>
    </source>
</reference>
<evidence type="ECO:0000313" key="20">
    <source>
        <dbReference type="EMBL" id="BAS00339.1"/>
    </source>
</evidence>
<dbReference type="Proteomes" id="UP000065734">
    <property type="component" value="Chromosome I"/>
</dbReference>
<dbReference type="PATRIC" id="fig|1079.6.peg.2062"/>
<comment type="subcellular location">
    <subcellularLocation>
        <location evidence="2 19">Cell membrane</location>
        <topology evidence="2 19">Multi-pass membrane protein</topology>
    </subcellularLocation>
</comment>
<comment type="catalytic activity">
    <reaction evidence="17 19">
        <text>alpha-ribazole + adenosylcob(III)inamide-GDP = adenosylcob(III)alamin + GMP + H(+)</text>
        <dbReference type="Rhea" id="RHEA:16049"/>
        <dbReference type="ChEBI" id="CHEBI:10329"/>
        <dbReference type="ChEBI" id="CHEBI:15378"/>
        <dbReference type="ChEBI" id="CHEBI:18408"/>
        <dbReference type="ChEBI" id="CHEBI:58115"/>
        <dbReference type="ChEBI" id="CHEBI:60487"/>
        <dbReference type="EC" id="2.7.8.26"/>
    </reaction>
</comment>
<evidence type="ECO:0000256" key="14">
    <source>
        <dbReference type="ARBA" id="ARBA00025228"/>
    </source>
</evidence>
<comment type="function">
    <text evidence="14 19">Joins adenosylcobinamide-GDP and alpha-ribazole to generate adenosylcobalamin (Ado-cobalamin). Also synthesizes adenosylcobalamin 5'-phosphate from adenosylcobinamide-GDP and alpha-ribazole 5'-phosphate.</text>
</comment>
<dbReference type="OrthoDB" id="9794626at2"/>
<dbReference type="RefSeq" id="WP_082416919.1">
    <property type="nucleotide sequence ID" value="NZ_AP014854.2"/>
</dbReference>
<keyword evidence="22" id="KW-1185">Reference proteome</keyword>
<evidence type="ECO:0000256" key="9">
    <source>
        <dbReference type="ARBA" id="ARBA00022679"/>
    </source>
</evidence>
<keyword evidence="8 19" id="KW-0169">Cobalamin biosynthesis</keyword>
<organism evidence="21 22">
    <name type="scientific">Blastochloris viridis</name>
    <name type="common">Rhodopseudomonas viridis</name>
    <dbReference type="NCBI Taxonomy" id="1079"/>
    <lineage>
        <taxon>Bacteria</taxon>
        <taxon>Pseudomonadati</taxon>
        <taxon>Pseudomonadota</taxon>
        <taxon>Alphaproteobacteria</taxon>
        <taxon>Hyphomicrobiales</taxon>
        <taxon>Blastochloridaceae</taxon>
        <taxon>Blastochloris</taxon>
    </lineage>
</organism>
<keyword evidence="11 19" id="KW-0460">Magnesium</keyword>
<evidence type="ECO:0000256" key="4">
    <source>
        <dbReference type="ARBA" id="ARBA00010561"/>
    </source>
</evidence>
<protein>
    <recommendedName>
        <fullName evidence="6 19">Adenosylcobinamide-GDP ribazoletransferase</fullName>
        <ecNumber evidence="5 19">2.7.8.26</ecNumber>
    </recommendedName>
    <alternativeName>
        <fullName evidence="16 19">Cobalamin synthase</fullName>
    </alternativeName>
    <alternativeName>
        <fullName evidence="15 19">Cobalamin-5'-phosphate synthase</fullName>
    </alternativeName>
</protein>
<keyword evidence="9 19" id="KW-0808">Transferase</keyword>
<dbReference type="HAMAP" id="MF_00719">
    <property type="entry name" value="CobS"/>
    <property type="match status" value="1"/>
</dbReference>
<dbReference type="InterPro" id="IPR003805">
    <property type="entry name" value="CobS"/>
</dbReference>
<evidence type="ECO:0000256" key="12">
    <source>
        <dbReference type="ARBA" id="ARBA00022989"/>
    </source>
</evidence>
<keyword evidence="13 19" id="KW-0472">Membrane</keyword>
<evidence type="ECO:0000256" key="11">
    <source>
        <dbReference type="ARBA" id="ARBA00022842"/>
    </source>
</evidence>
<comment type="pathway">
    <text evidence="3 19">Cofactor biosynthesis; adenosylcobalamin biosynthesis; adenosylcobalamin from cob(II)yrinate a,c-diamide: step 7/7.</text>
</comment>
<dbReference type="GO" id="GO:0005886">
    <property type="term" value="C:plasma membrane"/>
    <property type="evidence" value="ECO:0007669"/>
    <property type="project" value="UniProtKB-SubCell"/>
</dbReference>
<reference evidence="21" key="2">
    <citation type="submission" date="2015-11" db="EMBL/GenBank/DDBJ databases">
        <authorList>
            <person name="Zhang Y."/>
            <person name="Guo Z."/>
        </authorList>
    </citation>
    <scope>NUCLEOTIDE SEQUENCE</scope>
    <source>
        <strain evidence="21">1</strain>
    </source>
</reference>
<evidence type="ECO:0000256" key="6">
    <source>
        <dbReference type="ARBA" id="ARBA00015850"/>
    </source>
</evidence>
<evidence type="ECO:0000256" key="19">
    <source>
        <dbReference type="HAMAP-Rule" id="MF_00719"/>
    </source>
</evidence>
<keyword evidence="7 19" id="KW-1003">Cell membrane</keyword>
<evidence type="ECO:0000256" key="2">
    <source>
        <dbReference type="ARBA" id="ARBA00004651"/>
    </source>
</evidence>
<feature type="transmembrane region" description="Helical" evidence="19">
    <location>
        <begin position="148"/>
        <end position="174"/>
    </location>
</feature>
<dbReference type="GO" id="GO:0051073">
    <property type="term" value="F:adenosylcobinamide-GDP ribazoletransferase activity"/>
    <property type="evidence" value="ECO:0007669"/>
    <property type="project" value="UniProtKB-UniRule"/>
</dbReference>
<evidence type="ECO:0000256" key="18">
    <source>
        <dbReference type="ARBA" id="ARBA00049504"/>
    </source>
</evidence>
<keyword evidence="10 19" id="KW-0812">Transmembrane</keyword>
<evidence type="ECO:0000256" key="10">
    <source>
        <dbReference type="ARBA" id="ARBA00022692"/>
    </source>
</evidence>
<dbReference type="GO" id="GO:0008818">
    <property type="term" value="F:cobalamin 5'-phosphate synthase activity"/>
    <property type="evidence" value="ECO:0007669"/>
    <property type="project" value="UniProtKB-UniRule"/>
</dbReference>
<evidence type="ECO:0000313" key="22">
    <source>
        <dbReference type="Proteomes" id="UP000065734"/>
    </source>
</evidence>
<evidence type="ECO:0000256" key="3">
    <source>
        <dbReference type="ARBA" id="ARBA00004663"/>
    </source>
</evidence>
<feature type="transmembrane region" description="Helical" evidence="19">
    <location>
        <begin position="50"/>
        <end position="69"/>
    </location>
</feature>
<dbReference type="EC" id="2.7.8.26" evidence="5 19"/>
<dbReference type="Pfam" id="PF02654">
    <property type="entry name" value="CobS"/>
    <property type="match status" value="1"/>
</dbReference>
<evidence type="ECO:0000256" key="17">
    <source>
        <dbReference type="ARBA" id="ARBA00048623"/>
    </source>
</evidence>
<dbReference type="UniPathway" id="UPA00148">
    <property type="reaction ID" value="UER00238"/>
</dbReference>
<dbReference type="EMBL" id="AP014854">
    <property type="protein sequence ID" value="BAS00339.1"/>
    <property type="molecule type" value="Genomic_DNA"/>
</dbReference>
<dbReference type="EMBL" id="LN907867">
    <property type="protein sequence ID" value="CUU42426.1"/>
    <property type="molecule type" value="Genomic_DNA"/>
</dbReference>
<dbReference type="PANTHER" id="PTHR34148">
    <property type="entry name" value="ADENOSYLCOBINAMIDE-GDP RIBAZOLETRANSFERASE"/>
    <property type="match status" value="1"/>
</dbReference>
<name>A0A0H5BQ47_BLAVI</name>
<evidence type="ECO:0000256" key="13">
    <source>
        <dbReference type="ARBA" id="ARBA00023136"/>
    </source>
</evidence>
<evidence type="ECO:0000256" key="8">
    <source>
        <dbReference type="ARBA" id="ARBA00022573"/>
    </source>
</evidence>
<gene>
    <name evidence="19" type="primary">cobS</name>
    <name evidence="20" type="ORF">BV133_2745</name>
    <name evidence="21" type="ORF">BVIRIDIS_14380</name>
</gene>
<proteinExistence type="inferred from homology"/>